<name>A0A1G4JG47_9SACH</name>
<reference evidence="3" key="1">
    <citation type="submission" date="2016-03" db="EMBL/GenBank/DDBJ databases">
        <authorList>
            <person name="Devillers Hugo."/>
        </authorList>
    </citation>
    <scope>NUCLEOTIDE SEQUENCE [LARGE SCALE GENOMIC DNA]</scope>
</reference>
<proteinExistence type="predicted"/>
<keyword evidence="3" id="KW-1185">Reference proteome</keyword>
<dbReference type="PANTHER" id="PTHR10335">
    <property type="entry name" value="RRNA 2-O-METHYLTRANSFERASE FIBRILLARIN"/>
    <property type="match status" value="1"/>
</dbReference>
<dbReference type="GO" id="GO:0000494">
    <property type="term" value="P:box C/D sno(s)RNA 3'-end processing"/>
    <property type="evidence" value="ECO:0007669"/>
    <property type="project" value="TreeGrafter"/>
</dbReference>
<gene>
    <name evidence="2" type="ORF">LAME_0E02058G</name>
</gene>
<dbReference type="GO" id="GO:0003723">
    <property type="term" value="F:RNA binding"/>
    <property type="evidence" value="ECO:0007669"/>
    <property type="project" value="TreeGrafter"/>
</dbReference>
<sequence>MPSNTPDENKLAQEHSPLYKWNSCGPLLNPPQHLSRRQIRKIHIYDFDNTLFKSPAPNPNLLSSFLSNLLTDPQRFSNGGWWSEPRFLLELINEWIEARNGKLSDTERDAIDGMYWNEDVVKLTRLSQQSPDTLSILMTGRKESLFVKALMRVLDEPVFGEKRLQFHGVFLKKSGYDTTMLYKTSCLTDVLMHYSCCEEITIYDDRVRQLRGFRQFLSEFVEAICPSLQYTLIHVPGLVKYLRPAEERSIISSIFKEHNDAVTDAIFQLPSAANPRTFYMGKMYLKEKRLSAAYIITTQSRQKLVGFVAKKLAHSINLDETHISARYIMCTQHGTITSRKIATMILMGSQEEPSDETVNKYMHCMNSGTENSRIQLRVTSLGVAPNGHCVCDVRPEFETRFIYTEFSALRISLTAPNNETIDTGPELYNDELYAWEAVENDKLIIDADFGYRFVLTGVMAKKTKKLRKIRN</sequence>
<dbReference type="GO" id="GO:0032040">
    <property type="term" value="C:small-subunit processome"/>
    <property type="evidence" value="ECO:0007669"/>
    <property type="project" value="TreeGrafter"/>
</dbReference>
<dbReference type="GO" id="GO:1990259">
    <property type="term" value="F:histone H2AQ104 methyltransferase activity"/>
    <property type="evidence" value="ECO:0007669"/>
    <property type="project" value="TreeGrafter"/>
</dbReference>
<dbReference type="PANTHER" id="PTHR10335:SF26">
    <property type="entry name" value="AER281CP"/>
    <property type="match status" value="1"/>
</dbReference>
<protein>
    <submittedName>
        <fullName evidence="2">LAME_0E02058g1_1</fullName>
    </submittedName>
</protein>
<dbReference type="GO" id="GO:0031428">
    <property type="term" value="C:box C/D methylation guide snoRNP complex"/>
    <property type="evidence" value="ECO:0007669"/>
    <property type="project" value="TreeGrafter"/>
</dbReference>
<accession>A0A1G4JG47</accession>
<dbReference type="OrthoDB" id="5596992at2759"/>
<dbReference type="Pfam" id="PF10307">
    <property type="entry name" value="HAD_SAK_1"/>
    <property type="match status" value="1"/>
</dbReference>
<dbReference type="EMBL" id="LT598481">
    <property type="protein sequence ID" value="SCU89051.1"/>
    <property type="molecule type" value="Genomic_DNA"/>
</dbReference>
<evidence type="ECO:0000313" key="2">
    <source>
        <dbReference type="EMBL" id="SCU89051.1"/>
    </source>
</evidence>
<evidence type="ECO:0000259" key="1">
    <source>
        <dbReference type="Pfam" id="PF10307"/>
    </source>
</evidence>
<dbReference type="GO" id="GO:0008649">
    <property type="term" value="F:rRNA methyltransferase activity"/>
    <property type="evidence" value="ECO:0007669"/>
    <property type="project" value="TreeGrafter"/>
</dbReference>
<dbReference type="Proteomes" id="UP000191144">
    <property type="component" value="Chromosome E"/>
</dbReference>
<feature type="domain" description="Swiss Army Knife RNA repair protein HAD" evidence="1">
    <location>
        <begin position="54"/>
        <end position="259"/>
    </location>
</feature>
<organism evidence="2 3">
    <name type="scientific">Lachancea meyersii CBS 8951</name>
    <dbReference type="NCBI Taxonomy" id="1266667"/>
    <lineage>
        <taxon>Eukaryota</taxon>
        <taxon>Fungi</taxon>
        <taxon>Dikarya</taxon>
        <taxon>Ascomycota</taxon>
        <taxon>Saccharomycotina</taxon>
        <taxon>Saccharomycetes</taxon>
        <taxon>Saccharomycetales</taxon>
        <taxon>Saccharomycetaceae</taxon>
        <taxon>Lachancea</taxon>
    </lineage>
</organism>
<dbReference type="AlphaFoldDB" id="A0A1G4JG47"/>
<dbReference type="InterPro" id="IPR018812">
    <property type="entry name" value="SAK_HAD"/>
</dbReference>
<evidence type="ECO:0000313" key="3">
    <source>
        <dbReference type="Proteomes" id="UP000191144"/>
    </source>
</evidence>